<dbReference type="SMART" id="SM00304">
    <property type="entry name" value="HAMP"/>
    <property type="match status" value="1"/>
</dbReference>
<dbReference type="SMART" id="SM00388">
    <property type="entry name" value="HisKA"/>
    <property type="match status" value="1"/>
</dbReference>
<comment type="subunit">
    <text evidence="10">At low DSF concentrations, interacts with RpfF.</text>
</comment>
<dbReference type="SMART" id="SM00448">
    <property type="entry name" value="REC"/>
    <property type="match status" value="1"/>
</dbReference>
<dbReference type="PROSITE" id="PS50109">
    <property type="entry name" value="HIS_KIN"/>
    <property type="match status" value="1"/>
</dbReference>
<feature type="domain" description="HAMP" evidence="17">
    <location>
        <begin position="190"/>
        <end position="243"/>
    </location>
</feature>
<evidence type="ECO:0000256" key="11">
    <source>
        <dbReference type="ARBA" id="ARBA00068150"/>
    </source>
</evidence>
<keyword evidence="9" id="KW-0902">Two-component regulatory system</keyword>
<keyword evidence="8" id="KW-0067">ATP-binding</keyword>
<evidence type="ECO:0000259" key="16">
    <source>
        <dbReference type="PROSITE" id="PS50110"/>
    </source>
</evidence>
<keyword evidence="14" id="KW-1133">Transmembrane helix</keyword>
<dbReference type="GO" id="GO:0000155">
    <property type="term" value="F:phosphorelay sensor kinase activity"/>
    <property type="evidence" value="ECO:0007669"/>
    <property type="project" value="InterPro"/>
</dbReference>
<name>A0A1I1DFS6_9BACT</name>
<evidence type="ECO:0000256" key="14">
    <source>
        <dbReference type="SAM" id="Phobius"/>
    </source>
</evidence>
<reference evidence="18 19" key="1">
    <citation type="submission" date="2016-10" db="EMBL/GenBank/DDBJ databases">
        <authorList>
            <person name="de Groot N.N."/>
        </authorList>
    </citation>
    <scope>NUCLEOTIDE SEQUENCE [LARGE SCALE GENOMIC DNA]</scope>
    <source>
        <strain evidence="18 19">DSM 6793</strain>
    </source>
</reference>
<keyword evidence="4 12" id="KW-0597">Phosphoprotein</keyword>
<dbReference type="InterPro" id="IPR036890">
    <property type="entry name" value="HATPase_C_sf"/>
</dbReference>
<dbReference type="InterPro" id="IPR005467">
    <property type="entry name" value="His_kinase_dom"/>
</dbReference>
<dbReference type="FunFam" id="1.10.287.130:FF:000002">
    <property type="entry name" value="Two-component osmosensing histidine kinase"/>
    <property type="match status" value="1"/>
</dbReference>
<dbReference type="CDD" id="cd17546">
    <property type="entry name" value="REC_hyHK_CKI1_RcsC-like"/>
    <property type="match status" value="1"/>
</dbReference>
<feature type="transmembrane region" description="Helical" evidence="14">
    <location>
        <begin position="165"/>
        <end position="188"/>
    </location>
</feature>
<dbReference type="FunFam" id="3.30.565.10:FF:000010">
    <property type="entry name" value="Sensor histidine kinase RcsC"/>
    <property type="match status" value="1"/>
</dbReference>
<dbReference type="OrthoDB" id="9816309at2"/>
<keyword evidence="14" id="KW-0812">Transmembrane</keyword>
<evidence type="ECO:0000259" key="17">
    <source>
        <dbReference type="PROSITE" id="PS50885"/>
    </source>
</evidence>
<dbReference type="CDD" id="cd16922">
    <property type="entry name" value="HATPase_EvgS-ArcB-TorS-like"/>
    <property type="match status" value="1"/>
</dbReference>
<feature type="domain" description="Histidine kinase" evidence="15">
    <location>
        <begin position="293"/>
        <end position="510"/>
    </location>
</feature>
<protein>
    <recommendedName>
        <fullName evidence="11">Sensory/regulatory protein RpfC</fullName>
        <ecNumber evidence="3">2.7.13.3</ecNumber>
    </recommendedName>
</protein>
<keyword evidence="6" id="KW-0547">Nucleotide-binding</keyword>
<evidence type="ECO:0000256" key="5">
    <source>
        <dbReference type="ARBA" id="ARBA00022679"/>
    </source>
</evidence>
<dbReference type="Gene3D" id="3.30.565.10">
    <property type="entry name" value="Histidine kinase-like ATPase, C-terminal domain"/>
    <property type="match status" value="1"/>
</dbReference>
<dbReference type="SUPFAM" id="SSF52172">
    <property type="entry name" value="CheY-like"/>
    <property type="match status" value="1"/>
</dbReference>
<dbReference type="Pfam" id="PF00512">
    <property type="entry name" value="HisKA"/>
    <property type="match status" value="1"/>
</dbReference>
<evidence type="ECO:0000256" key="7">
    <source>
        <dbReference type="ARBA" id="ARBA00022777"/>
    </source>
</evidence>
<dbReference type="InterPro" id="IPR011006">
    <property type="entry name" value="CheY-like_superfamily"/>
</dbReference>
<proteinExistence type="predicted"/>
<dbReference type="GO" id="GO:0005524">
    <property type="term" value="F:ATP binding"/>
    <property type="evidence" value="ECO:0007669"/>
    <property type="project" value="UniProtKB-KW"/>
</dbReference>
<dbReference type="Pfam" id="PF17152">
    <property type="entry name" value="CHASE8"/>
    <property type="match status" value="1"/>
</dbReference>
<gene>
    <name evidence="18" type="ORF">SAMN05421780_101191</name>
</gene>
<accession>A0A1I1DFS6</accession>
<dbReference type="InterPro" id="IPR003661">
    <property type="entry name" value="HisK_dim/P_dom"/>
</dbReference>
<dbReference type="Pfam" id="PF00072">
    <property type="entry name" value="Response_reg"/>
    <property type="match status" value="1"/>
</dbReference>
<dbReference type="SUPFAM" id="SSF158472">
    <property type="entry name" value="HAMP domain-like"/>
    <property type="match status" value="1"/>
</dbReference>
<dbReference type="PROSITE" id="PS50885">
    <property type="entry name" value="HAMP"/>
    <property type="match status" value="1"/>
</dbReference>
<dbReference type="InterPro" id="IPR033417">
    <property type="entry name" value="CHASE8"/>
</dbReference>
<evidence type="ECO:0000313" key="19">
    <source>
        <dbReference type="Proteomes" id="UP000199514"/>
    </source>
</evidence>
<evidence type="ECO:0000313" key="18">
    <source>
        <dbReference type="EMBL" id="SFB73795.1"/>
    </source>
</evidence>
<organism evidence="18 19">
    <name type="scientific">Flexibacter flexilis DSM 6793</name>
    <dbReference type="NCBI Taxonomy" id="927664"/>
    <lineage>
        <taxon>Bacteria</taxon>
        <taxon>Pseudomonadati</taxon>
        <taxon>Bacteroidota</taxon>
        <taxon>Cytophagia</taxon>
        <taxon>Cytophagales</taxon>
        <taxon>Flexibacteraceae</taxon>
        <taxon>Flexibacter</taxon>
    </lineage>
</organism>
<comment type="subcellular location">
    <subcellularLocation>
        <location evidence="2">Membrane</location>
    </subcellularLocation>
</comment>
<evidence type="ECO:0000256" key="10">
    <source>
        <dbReference type="ARBA" id="ARBA00064003"/>
    </source>
</evidence>
<feature type="transmembrane region" description="Helical" evidence="14">
    <location>
        <begin position="20"/>
        <end position="39"/>
    </location>
</feature>
<evidence type="ECO:0000256" key="3">
    <source>
        <dbReference type="ARBA" id="ARBA00012438"/>
    </source>
</evidence>
<dbReference type="InterPro" id="IPR004358">
    <property type="entry name" value="Sig_transdc_His_kin-like_C"/>
</dbReference>
<dbReference type="Gene3D" id="1.10.287.130">
    <property type="match status" value="1"/>
</dbReference>
<dbReference type="PANTHER" id="PTHR45339:SF1">
    <property type="entry name" value="HYBRID SIGNAL TRANSDUCTION HISTIDINE KINASE J"/>
    <property type="match status" value="1"/>
</dbReference>
<keyword evidence="13" id="KW-0175">Coiled coil</keyword>
<dbReference type="InterPro" id="IPR001789">
    <property type="entry name" value="Sig_transdc_resp-reg_receiver"/>
</dbReference>
<dbReference type="InterPro" id="IPR003660">
    <property type="entry name" value="HAMP_dom"/>
</dbReference>
<dbReference type="Gene3D" id="3.40.50.2300">
    <property type="match status" value="1"/>
</dbReference>
<keyword evidence="14" id="KW-0472">Membrane</keyword>
<dbReference type="InterPro" id="IPR003594">
    <property type="entry name" value="HATPase_dom"/>
</dbReference>
<dbReference type="CDD" id="cd00082">
    <property type="entry name" value="HisKA"/>
    <property type="match status" value="1"/>
</dbReference>
<feature type="coiled-coil region" evidence="13">
    <location>
        <begin position="245"/>
        <end position="279"/>
    </location>
</feature>
<dbReference type="Pfam" id="PF00672">
    <property type="entry name" value="HAMP"/>
    <property type="match status" value="1"/>
</dbReference>
<dbReference type="PANTHER" id="PTHR45339">
    <property type="entry name" value="HYBRID SIGNAL TRANSDUCTION HISTIDINE KINASE J"/>
    <property type="match status" value="1"/>
</dbReference>
<evidence type="ECO:0000259" key="15">
    <source>
        <dbReference type="PROSITE" id="PS50109"/>
    </source>
</evidence>
<evidence type="ECO:0000256" key="1">
    <source>
        <dbReference type="ARBA" id="ARBA00000085"/>
    </source>
</evidence>
<keyword evidence="5" id="KW-0808">Transferase</keyword>
<dbReference type="PRINTS" id="PR00344">
    <property type="entry name" value="BCTRLSENSOR"/>
</dbReference>
<evidence type="ECO:0000256" key="6">
    <source>
        <dbReference type="ARBA" id="ARBA00022741"/>
    </source>
</evidence>
<comment type="catalytic activity">
    <reaction evidence="1">
        <text>ATP + protein L-histidine = ADP + protein N-phospho-L-histidine.</text>
        <dbReference type="EC" id="2.7.13.3"/>
    </reaction>
</comment>
<dbReference type="InterPro" id="IPR036097">
    <property type="entry name" value="HisK_dim/P_sf"/>
</dbReference>
<dbReference type="SUPFAM" id="SSF55874">
    <property type="entry name" value="ATPase domain of HSP90 chaperone/DNA topoisomerase II/histidine kinase"/>
    <property type="match status" value="1"/>
</dbReference>
<dbReference type="Proteomes" id="UP000199514">
    <property type="component" value="Unassembled WGS sequence"/>
</dbReference>
<dbReference type="EMBL" id="FOLE01000001">
    <property type="protein sequence ID" value="SFB73795.1"/>
    <property type="molecule type" value="Genomic_DNA"/>
</dbReference>
<dbReference type="EC" id="2.7.13.3" evidence="3"/>
<dbReference type="RefSeq" id="WP_091505886.1">
    <property type="nucleotide sequence ID" value="NZ_FOLE01000001.1"/>
</dbReference>
<dbReference type="GO" id="GO:0016020">
    <property type="term" value="C:membrane"/>
    <property type="evidence" value="ECO:0007669"/>
    <property type="project" value="UniProtKB-SubCell"/>
</dbReference>
<keyword evidence="7 18" id="KW-0418">Kinase</keyword>
<feature type="domain" description="Response regulatory" evidence="16">
    <location>
        <begin position="535"/>
        <end position="651"/>
    </location>
</feature>
<dbReference type="Gene3D" id="6.10.340.10">
    <property type="match status" value="1"/>
</dbReference>
<dbReference type="Pfam" id="PF02518">
    <property type="entry name" value="HATPase_c"/>
    <property type="match status" value="1"/>
</dbReference>
<evidence type="ECO:0000256" key="8">
    <source>
        <dbReference type="ARBA" id="ARBA00022840"/>
    </source>
</evidence>
<dbReference type="AlphaFoldDB" id="A0A1I1DFS6"/>
<feature type="modified residue" description="4-aspartylphosphate" evidence="12">
    <location>
        <position position="584"/>
    </location>
</feature>
<dbReference type="STRING" id="927664.SAMN05421780_101191"/>
<dbReference type="PROSITE" id="PS50110">
    <property type="entry name" value="RESPONSE_REGULATORY"/>
    <property type="match status" value="1"/>
</dbReference>
<evidence type="ECO:0000256" key="9">
    <source>
        <dbReference type="ARBA" id="ARBA00023012"/>
    </source>
</evidence>
<dbReference type="SMART" id="SM00387">
    <property type="entry name" value="HATPase_c"/>
    <property type="match status" value="1"/>
</dbReference>
<evidence type="ECO:0000256" key="12">
    <source>
        <dbReference type="PROSITE-ProRule" id="PRU00169"/>
    </source>
</evidence>
<evidence type="ECO:0000256" key="4">
    <source>
        <dbReference type="ARBA" id="ARBA00022553"/>
    </source>
</evidence>
<sequence length="750" mass="84970">MSKFSLKGFIQNLSIRNKIIGSTQLIFLIVIILSFAIVVPREIHLMRENLIKRNEVAIDIVSKNIAAALEFEDTDMAYGYLHSFDSFEELKDAVVLDASGNLFAEYHKDSTSIPPVAELKRKAGTFYDGQYLIITKPIYKTKIDQPQGSIVVRCTTIELTQQIEYLFILMGILILSMFVLVGIFSFFLQGLISKPIVDLADVADRISKERDYSIRVRKLGDDETGRLYDRFNGMLEQIGARDHAIRALNDELTHASKEAIQAQDEAIKAKEEAIKAKEMAENANRIKSQFLANMSHELRTPLNGVLGYAQLLAEQQDIPEKHREKISIINRSGMHLLTLINDILDITKIEVGKMELHPEEFEINHFLEGIYNLFSLKCEKKRLTLEVNVDANVPQYLRADAGKLRQCIINLMGNAVKFTQTGKVSLRVSLDPSGQVRFSVQDTGRGIPSDKIEEIVQPFKQHYDQLNTEGGTGLGLAITKNYVEMMGGFLKIESELNRGSIFTFAIDVEVIEKAERANSSANKKIVGYNRPQPVKVLVVDGNPVNLDIAEKLLTLYHFQIETATNGLIAIEKAEQFMPDVILMDIKMDVMGGEQSTQIIKAKEWGKRMKIIALTASVFNNRRQEFFDIGFDEFMSKPYKAETLVETIAHQIGLELQYSDISEPEHSKRDYFAFDTEQIEQLHTLLNKNTIEKLTELVEDGDYQKLEKLIDTLPFADNEIVSKFKAYVSREAKEFNFDKIDDIIGRLATLG</sequence>
<evidence type="ECO:0000256" key="13">
    <source>
        <dbReference type="SAM" id="Coils"/>
    </source>
</evidence>
<evidence type="ECO:0000256" key="2">
    <source>
        <dbReference type="ARBA" id="ARBA00004370"/>
    </source>
</evidence>
<dbReference type="SUPFAM" id="SSF47384">
    <property type="entry name" value="Homodimeric domain of signal transducing histidine kinase"/>
    <property type="match status" value="1"/>
</dbReference>
<keyword evidence="19" id="KW-1185">Reference proteome</keyword>
<dbReference type="CDD" id="cd06225">
    <property type="entry name" value="HAMP"/>
    <property type="match status" value="1"/>
</dbReference>